<keyword evidence="1" id="KW-1133">Transmembrane helix</keyword>
<dbReference type="EMBL" id="UINC01059384">
    <property type="protein sequence ID" value="SVB82733.1"/>
    <property type="molecule type" value="Genomic_DNA"/>
</dbReference>
<sequence length="45" mass="5203">MDWDRVLAWLWTVLGFLFIFGFVLQSLNIVLTVIAIALLVILIKK</sequence>
<dbReference type="AlphaFoldDB" id="A0A382H7H9"/>
<evidence type="ECO:0000313" key="2">
    <source>
        <dbReference type="EMBL" id="SVB82733.1"/>
    </source>
</evidence>
<proteinExistence type="predicted"/>
<gene>
    <name evidence="2" type="ORF">METZ01_LOCUS235587</name>
</gene>
<keyword evidence="1" id="KW-0812">Transmembrane</keyword>
<reference evidence="2" key="1">
    <citation type="submission" date="2018-05" db="EMBL/GenBank/DDBJ databases">
        <authorList>
            <person name="Lanie J.A."/>
            <person name="Ng W.-L."/>
            <person name="Kazmierczak K.M."/>
            <person name="Andrzejewski T.M."/>
            <person name="Davidsen T.M."/>
            <person name="Wayne K.J."/>
            <person name="Tettelin H."/>
            <person name="Glass J.I."/>
            <person name="Rusch D."/>
            <person name="Podicherti R."/>
            <person name="Tsui H.-C.T."/>
            <person name="Winkler M.E."/>
        </authorList>
    </citation>
    <scope>NUCLEOTIDE SEQUENCE</scope>
</reference>
<name>A0A382H7H9_9ZZZZ</name>
<evidence type="ECO:0000256" key="1">
    <source>
        <dbReference type="SAM" id="Phobius"/>
    </source>
</evidence>
<feature type="transmembrane region" description="Helical" evidence="1">
    <location>
        <begin position="12"/>
        <end position="43"/>
    </location>
</feature>
<protein>
    <submittedName>
        <fullName evidence="2">Uncharacterized protein</fullName>
    </submittedName>
</protein>
<keyword evidence="1" id="KW-0472">Membrane</keyword>
<accession>A0A382H7H9</accession>
<organism evidence="2">
    <name type="scientific">marine metagenome</name>
    <dbReference type="NCBI Taxonomy" id="408172"/>
    <lineage>
        <taxon>unclassified sequences</taxon>
        <taxon>metagenomes</taxon>
        <taxon>ecological metagenomes</taxon>
    </lineage>
</organism>